<dbReference type="InterPro" id="IPR018165">
    <property type="entry name" value="Ala-tRNA-synth_IIc_core"/>
</dbReference>
<evidence type="ECO:0000256" key="2">
    <source>
        <dbReference type="ARBA" id="ARBA00013168"/>
    </source>
</evidence>
<name>A0A1G1XS23_9BACT</name>
<dbReference type="GO" id="GO:0004813">
    <property type="term" value="F:alanine-tRNA ligase activity"/>
    <property type="evidence" value="ECO:0007669"/>
    <property type="project" value="UniProtKB-EC"/>
</dbReference>
<dbReference type="PRINTS" id="PR00980">
    <property type="entry name" value="TRNASYNTHALA"/>
</dbReference>
<keyword evidence="8" id="KW-0648">Protein biosynthesis</keyword>
<evidence type="ECO:0000256" key="4">
    <source>
        <dbReference type="ARBA" id="ARBA00022598"/>
    </source>
</evidence>
<accession>A0A1G1XS23</accession>
<dbReference type="Gene3D" id="3.30.930.10">
    <property type="entry name" value="Bira Bifunctional Protein, Domain 2"/>
    <property type="match status" value="1"/>
</dbReference>
<dbReference type="PANTHER" id="PTHR11777:SF9">
    <property type="entry name" value="ALANINE--TRNA LIGASE, CYTOPLASMIC"/>
    <property type="match status" value="1"/>
</dbReference>
<dbReference type="FunFam" id="3.30.980.10:FF:000004">
    <property type="entry name" value="Alanine--tRNA ligase, cytoplasmic"/>
    <property type="match status" value="1"/>
</dbReference>
<organism evidence="11 12">
    <name type="scientific">Candidatus Buchananbacteria bacterium RBG_13_36_9</name>
    <dbReference type="NCBI Taxonomy" id="1797530"/>
    <lineage>
        <taxon>Bacteria</taxon>
        <taxon>Candidatus Buchananiibacteriota</taxon>
    </lineage>
</organism>
<dbReference type="SUPFAM" id="SSF55681">
    <property type="entry name" value="Class II aaRS and biotin synthetases"/>
    <property type="match status" value="2"/>
</dbReference>
<keyword evidence="6" id="KW-0067">ATP-binding</keyword>
<dbReference type="GO" id="GO:0005524">
    <property type="term" value="F:ATP binding"/>
    <property type="evidence" value="ECO:0007669"/>
    <property type="project" value="UniProtKB-KW"/>
</dbReference>
<evidence type="ECO:0000256" key="6">
    <source>
        <dbReference type="ARBA" id="ARBA00022840"/>
    </source>
</evidence>
<dbReference type="SUPFAM" id="SSF101353">
    <property type="entry name" value="Putative anticodon-binding domain of alanyl-tRNA synthetase (AlaRS)"/>
    <property type="match status" value="1"/>
</dbReference>
<dbReference type="InterPro" id="IPR045864">
    <property type="entry name" value="aa-tRNA-synth_II/BPL/LPL"/>
</dbReference>
<dbReference type="Pfam" id="PF07973">
    <property type="entry name" value="tRNA_SAD"/>
    <property type="match status" value="1"/>
</dbReference>
<dbReference type="Gene3D" id="3.30.980.10">
    <property type="entry name" value="Threonyl-trna Synthetase, Chain A, domain 2"/>
    <property type="match status" value="1"/>
</dbReference>
<dbReference type="GO" id="GO:0000049">
    <property type="term" value="F:tRNA binding"/>
    <property type="evidence" value="ECO:0007669"/>
    <property type="project" value="UniProtKB-KW"/>
</dbReference>
<dbReference type="CDD" id="cd00673">
    <property type="entry name" value="AlaRS_core"/>
    <property type="match status" value="1"/>
</dbReference>
<gene>
    <name evidence="11" type="ORF">A2Y82_04750</name>
</gene>
<proteinExistence type="inferred from homology"/>
<dbReference type="InterPro" id="IPR012947">
    <property type="entry name" value="tRNA_SAD"/>
</dbReference>
<sequence length="665" mass="75788">MLSAKELRQKYLEFFKSKGHTIIPSASLIPENDPSLLFVNSGMFPLVPYLLGEKHPLGEKLVNSQKSFRTEDIEDIGDSRHNTFFEMLGNWSFGDYFKKEQLNWWFEFIIEELKLDINKIYQSVYVGDEIVAKDQDSIQILQKIFAKYGLKAEEGPSTTGKGESGPGCEIDFNKYRIFGYKDKNWWKRGDAIGELGGPDSETFYDTGKKHDPKFGPYCHINCDCGRFLEIGNSVFMQYKKTATGWDELTNKNVDFGGGLERLAMVAQNKNSIFQTDLFSPIIDKITKLSDQSYEDNISAFEIIADHIKAATFILGDDKGLTPSNTDQGYIIRRLIRRAVRYGKRLNIKDIFTFKIAEVVIEIYKDIYPEVKKNKEFIINQLILEEEKFAKALAEGLKMAKKIIDQKTSIDPDKFREIMQTPGKRELIAQILEDLRGNKDSKAYLKFSIPITMEEISNATITAKDAFDLYQSFGFHQDMMLELAQEKNLFVDRAGFRQELKKHQDLSRTASAGMFKGGLADTSEQTTKLHTAAHLMLAALRQVLGPEVLQRGSNITSERLRFDFNYGQKMTPEQLKMVEDLVNERIAKKIPVISQEMSMEEAKKQGAMGVFEHKYGEKVKVYEIGDFSKEICGGPHVDNTGILGHFKIQKEESSSAGVRRIKAILE</sequence>
<keyword evidence="9" id="KW-0030">Aminoacyl-tRNA synthetase</keyword>
<evidence type="ECO:0000256" key="3">
    <source>
        <dbReference type="ARBA" id="ARBA00022555"/>
    </source>
</evidence>
<dbReference type="InterPro" id="IPR018163">
    <property type="entry name" value="Thr/Ala-tRNA-synth_IIc_edit"/>
</dbReference>
<evidence type="ECO:0000256" key="5">
    <source>
        <dbReference type="ARBA" id="ARBA00022741"/>
    </source>
</evidence>
<comment type="similarity">
    <text evidence="1">Belongs to the class-II aminoacyl-tRNA synthetase family.</text>
</comment>
<dbReference type="Proteomes" id="UP000176498">
    <property type="component" value="Unassembled WGS sequence"/>
</dbReference>
<evidence type="ECO:0000313" key="12">
    <source>
        <dbReference type="Proteomes" id="UP000176498"/>
    </source>
</evidence>
<dbReference type="InterPro" id="IPR018164">
    <property type="entry name" value="Ala-tRNA-synth_IIc_N"/>
</dbReference>
<keyword evidence="3" id="KW-0820">tRNA-binding</keyword>
<keyword evidence="7" id="KW-0694">RNA-binding</keyword>
<dbReference type="Gene3D" id="3.30.54.20">
    <property type="match status" value="1"/>
</dbReference>
<dbReference type="PANTHER" id="PTHR11777">
    <property type="entry name" value="ALANYL-TRNA SYNTHETASE"/>
    <property type="match status" value="1"/>
</dbReference>
<dbReference type="EC" id="6.1.1.7" evidence="2"/>
<reference evidence="11 12" key="1">
    <citation type="journal article" date="2016" name="Nat. Commun.">
        <title>Thousands of microbial genomes shed light on interconnected biogeochemical processes in an aquifer system.</title>
        <authorList>
            <person name="Anantharaman K."/>
            <person name="Brown C.T."/>
            <person name="Hug L.A."/>
            <person name="Sharon I."/>
            <person name="Castelle C.J."/>
            <person name="Probst A.J."/>
            <person name="Thomas B.C."/>
            <person name="Singh A."/>
            <person name="Wilkins M.J."/>
            <person name="Karaoz U."/>
            <person name="Brodie E.L."/>
            <person name="Williams K.H."/>
            <person name="Hubbard S.S."/>
            <person name="Banfield J.F."/>
        </authorList>
    </citation>
    <scope>NUCLEOTIDE SEQUENCE [LARGE SCALE GENOMIC DNA]</scope>
</reference>
<dbReference type="GO" id="GO:0006419">
    <property type="term" value="P:alanyl-tRNA aminoacylation"/>
    <property type="evidence" value="ECO:0007669"/>
    <property type="project" value="InterPro"/>
</dbReference>
<dbReference type="SMART" id="SM00863">
    <property type="entry name" value="tRNA_SAD"/>
    <property type="match status" value="1"/>
</dbReference>
<keyword evidence="4" id="KW-0436">Ligase</keyword>
<dbReference type="GO" id="GO:0005829">
    <property type="term" value="C:cytosol"/>
    <property type="evidence" value="ECO:0007669"/>
    <property type="project" value="TreeGrafter"/>
</dbReference>
<dbReference type="InterPro" id="IPR002318">
    <property type="entry name" value="Ala-tRNA-lgiase_IIc"/>
</dbReference>
<feature type="domain" description="Alanyl-transfer RNA synthetases family profile" evidence="10">
    <location>
        <begin position="2"/>
        <end position="665"/>
    </location>
</feature>
<evidence type="ECO:0000256" key="7">
    <source>
        <dbReference type="ARBA" id="ARBA00022884"/>
    </source>
</evidence>
<dbReference type="PROSITE" id="PS50860">
    <property type="entry name" value="AA_TRNA_LIGASE_II_ALA"/>
    <property type="match status" value="1"/>
</dbReference>
<protein>
    <recommendedName>
        <fullName evidence="2">alanine--tRNA ligase</fullName>
        <ecNumber evidence="2">6.1.1.7</ecNumber>
    </recommendedName>
</protein>
<evidence type="ECO:0000259" key="10">
    <source>
        <dbReference type="PROSITE" id="PS50860"/>
    </source>
</evidence>
<evidence type="ECO:0000256" key="9">
    <source>
        <dbReference type="ARBA" id="ARBA00023146"/>
    </source>
</evidence>
<dbReference type="Pfam" id="PF01411">
    <property type="entry name" value="tRNA-synt_2c"/>
    <property type="match status" value="2"/>
</dbReference>
<keyword evidence="5" id="KW-0547">Nucleotide-binding</keyword>
<dbReference type="GO" id="GO:0002161">
    <property type="term" value="F:aminoacyl-tRNA deacylase activity"/>
    <property type="evidence" value="ECO:0007669"/>
    <property type="project" value="TreeGrafter"/>
</dbReference>
<comment type="caution">
    <text evidence="11">The sequence shown here is derived from an EMBL/GenBank/DDBJ whole genome shotgun (WGS) entry which is preliminary data.</text>
</comment>
<dbReference type="EMBL" id="MHHZ01000004">
    <property type="protein sequence ID" value="OGY42420.1"/>
    <property type="molecule type" value="Genomic_DNA"/>
</dbReference>
<dbReference type="SUPFAM" id="SSF55186">
    <property type="entry name" value="ThrRS/AlaRS common domain"/>
    <property type="match status" value="1"/>
</dbReference>
<evidence type="ECO:0000313" key="11">
    <source>
        <dbReference type="EMBL" id="OGY42420.1"/>
    </source>
</evidence>
<dbReference type="AlphaFoldDB" id="A0A1G1XS23"/>
<evidence type="ECO:0000256" key="8">
    <source>
        <dbReference type="ARBA" id="ARBA00022917"/>
    </source>
</evidence>
<evidence type="ECO:0000256" key="1">
    <source>
        <dbReference type="ARBA" id="ARBA00008226"/>
    </source>
</evidence>
<dbReference type="InterPro" id="IPR018162">
    <property type="entry name" value="Ala-tRNA-ligase_IIc_anticod-bd"/>
</dbReference>
<dbReference type="InterPro" id="IPR050058">
    <property type="entry name" value="Ala-tRNA_ligase"/>
</dbReference>